<evidence type="ECO:0000259" key="2">
    <source>
        <dbReference type="PROSITE" id="PS51718"/>
    </source>
</evidence>
<dbReference type="GO" id="GO:0008017">
    <property type="term" value="F:microtubule binding"/>
    <property type="evidence" value="ECO:0007669"/>
    <property type="project" value="TreeGrafter"/>
</dbReference>
<dbReference type="InterPro" id="IPR022812">
    <property type="entry name" value="Dynamin"/>
</dbReference>
<keyword evidence="3" id="KW-1185">Reference proteome</keyword>
<keyword evidence="1" id="KW-0342">GTP-binding</keyword>
<protein>
    <submittedName>
        <fullName evidence="4">Dynamin-type G domain-containing protein</fullName>
    </submittedName>
</protein>
<dbReference type="InterPro" id="IPR001401">
    <property type="entry name" value="Dynamin_GTPase"/>
</dbReference>
<dbReference type="SMART" id="SM00053">
    <property type="entry name" value="DYNc"/>
    <property type="match status" value="1"/>
</dbReference>
<dbReference type="GO" id="GO:0016559">
    <property type="term" value="P:peroxisome fission"/>
    <property type="evidence" value="ECO:0007669"/>
    <property type="project" value="TreeGrafter"/>
</dbReference>
<dbReference type="Pfam" id="PF00350">
    <property type="entry name" value="Dynamin_N"/>
    <property type="match status" value="1"/>
</dbReference>
<proteinExistence type="inferred from homology"/>
<dbReference type="Proteomes" id="UP000887578">
    <property type="component" value="Unplaced"/>
</dbReference>
<dbReference type="GO" id="GO:0016020">
    <property type="term" value="C:membrane"/>
    <property type="evidence" value="ECO:0007669"/>
    <property type="project" value="TreeGrafter"/>
</dbReference>
<dbReference type="GO" id="GO:0006897">
    <property type="term" value="P:endocytosis"/>
    <property type="evidence" value="ECO:0007669"/>
    <property type="project" value="TreeGrafter"/>
</dbReference>
<dbReference type="GO" id="GO:0000266">
    <property type="term" value="P:mitochondrial fission"/>
    <property type="evidence" value="ECO:0007669"/>
    <property type="project" value="TreeGrafter"/>
</dbReference>
<dbReference type="InterPro" id="IPR027417">
    <property type="entry name" value="P-loop_NTPase"/>
</dbReference>
<organism evidence="3 4">
    <name type="scientific">Panagrolaimus davidi</name>
    <dbReference type="NCBI Taxonomy" id="227884"/>
    <lineage>
        <taxon>Eukaryota</taxon>
        <taxon>Metazoa</taxon>
        <taxon>Ecdysozoa</taxon>
        <taxon>Nematoda</taxon>
        <taxon>Chromadorea</taxon>
        <taxon>Rhabditida</taxon>
        <taxon>Tylenchina</taxon>
        <taxon>Panagrolaimomorpha</taxon>
        <taxon>Panagrolaimoidea</taxon>
        <taxon>Panagrolaimidae</taxon>
        <taxon>Panagrolaimus</taxon>
    </lineage>
</organism>
<feature type="domain" description="Dynamin-type G" evidence="2">
    <location>
        <begin position="17"/>
        <end position="155"/>
    </location>
</feature>
<dbReference type="GO" id="GO:0005737">
    <property type="term" value="C:cytoplasm"/>
    <property type="evidence" value="ECO:0007669"/>
    <property type="project" value="TreeGrafter"/>
</dbReference>
<dbReference type="InterPro" id="IPR045063">
    <property type="entry name" value="Dynamin_N"/>
</dbReference>
<sequence length="155" mass="17163">MNELQDVFDTIGDRSNGIQLPEIVVVGSQSAGKSSVMEGIVGKDFLPRGSGVVTRRPLLIRLIHTPLDDPNRKKEYGDNDWATFKHLPDKVFTDFQKVREEIEFETDRVSGKNKGISDEQISLNIFSAKVVNLSLTDLPGITKVPVGDQPSDIEV</sequence>
<dbReference type="Gene3D" id="3.40.50.300">
    <property type="entry name" value="P-loop containing nucleotide triphosphate hydrolases"/>
    <property type="match status" value="1"/>
</dbReference>
<dbReference type="PRINTS" id="PR00195">
    <property type="entry name" value="DYNAMIN"/>
</dbReference>
<dbReference type="PROSITE" id="PS51718">
    <property type="entry name" value="G_DYNAMIN_2"/>
    <property type="match status" value="1"/>
</dbReference>
<dbReference type="CDD" id="cd08771">
    <property type="entry name" value="DLP_1"/>
    <property type="match status" value="1"/>
</dbReference>
<accession>A0A914P656</accession>
<keyword evidence="1" id="KW-0547">Nucleotide-binding</keyword>
<reference evidence="4" key="1">
    <citation type="submission" date="2022-11" db="UniProtKB">
        <authorList>
            <consortium name="WormBaseParasite"/>
        </authorList>
    </citation>
    <scope>IDENTIFICATION</scope>
</reference>
<dbReference type="PROSITE" id="PS00410">
    <property type="entry name" value="G_DYNAMIN_1"/>
    <property type="match status" value="1"/>
</dbReference>
<dbReference type="GO" id="GO:0003924">
    <property type="term" value="F:GTPase activity"/>
    <property type="evidence" value="ECO:0007669"/>
    <property type="project" value="InterPro"/>
</dbReference>
<evidence type="ECO:0000313" key="3">
    <source>
        <dbReference type="Proteomes" id="UP000887578"/>
    </source>
</evidence>
<dbReference type="InterPro" id="IPR030381">
    <property type="entry name" value="G_DYNAMIN_dom"/>
</dbReference>
<dbReference type="GO" id="GO:0048312">
    <property type="term" value="P:intracellular distribution of mitochondria"/>
    <property type="evidence" value="ECO:0007669"/>
    <property type="project" value="TreeGrafter"/>
</dbReference>
<dbReference type="GO" id="GO:0005525">
    <property type="term" value="F:GTP binding"/>
    <property type="evidence" value="ECO:0007669"/>
    <property type="project" value="UniProtKB-KW"/>
</dbReference>
<dbReference type="WBParaSite" id="PDA_v2.g10190.t1">
    <property type="protein sequence ID" value="PDA_v2.g10190.t1"/>
    <property type="gene ID" value="PDA_v2.g10190"/>
</dbReference>
<dbReference type="GO" id="GO:0005874">
    <property type="term" value="C:microtubule"/>
    <property type="evidence" value="ECO:0007669"/>
    <property type="project" value="TreeGrafter"/>
</dbReference>
<dbReference type="AlphaFoldDB" id="A0A914P656"/>
<dbReference type="InterPro" id="IPR019762">
    <property type="entry name" value="Dynamin_GTPase_CS"/>
</dbReference>
<comment type="similarity">
    <text evidence="1">Belongs to the TRAFAC class dynamin-like GTPase superfamily. Dynamin/Fzo/YdjA family.</text>
</comment>
<dbReference type="PANTHER" id="PTHR11566:SF21">
    <property type="entry name" value="DYNAMIN RELATED PROTEIN 1, ISOFORM A"/>
    <property type="match status" value="1"/>
</dbReference>
<evidence type="ECO:0000313" key="4">
    <source>
        <dbReference type="WBParaSite" id="PDA_v2.g10190.t1"/>
    </source>
</evidence>
<evidence type="ECO:0000256" key="1">
    <source>
        <dbReference type="RuleBase" id="RU003932"/>
    </source>
</evidence>
<name>A0A914P656_9BILA</name>
<dbReference type="SUPFAM" id="SSF52540">
    <property type="entry name" value="P-loop containing nucleoside triphosphate hydrolases"/>
    <property type="match status" value="1"/>
</dbReference>
<dbReference type="PANTHER" id="PTHR11566">
    <property type="entry name" value="DYNAMIN"/>
    <property type="match status" value="1"/>
</dbReference>